<dbReference type="RefSeq" id="WP_309482269.1">
    <property type="nucleotide sequence ID" value="NZ_CP133720.1"/>
</dbReference>
<organism evidence="3 4">
    <name type="scientific">Undibacterium cyanobacteriorum</name>
    <dbReference type="NCBI Taxonomy" id="3073561"/>
    <lineage>
        <taxon>Bacteria</taxon>
        <taxon>Pseudomonadati</taxon>
        <taxon>Pseudomonadota</taxon>
        <taxon>Betaproteobacteria</taxon>
        <taxon>Burkholderiales</taxon>
        <taxon>Oxalobacteraceae</taxon>
        <taxon>Undibacterium</taxon>
    </lineage>
</organism>
<evidence type="ECO:0000313" key="4">
    <source>
        <dbReference type="Proteomes" id="UP001181355"/>
    </source>
</evidence>
<dbReference type="EMBL" id="CP133720">
    <property type="protein sequence ID" value="WMW80778.1"/>
    <property type="molecule type" value="Genomic_DNA"/>
</dbReference>
<dbReference type="Pfam" id="PF13087">
    <property type="entry name" value="AAA_12"/>
    <property type="match status" value="1"/>
</dbReference>
<dbReference type="InterPro" id="IPR041677">
    <property type="entry name" value="DNA2/NAM7_AAA_11"/>
</dbReference>
<dbReference type="SMART" id="SM00773">
    <property type="entry name" value="WGR"/>
    <property type="match status" value="1"/>
</dbReference>
<dbReference type="PANTHER" id="PTHR10887:SF495">
    <property type="entry name" value="HELICASE SENATAXIN ISOFORM X1-RELATED"/>
    <property type="match status" value="1"/>
</dbReference>
<dbReference type="InterPro" id="IPR049468">
    <property type="entry name" value="Restrct_endonuc-II-like_dom"/>
</dbReference>
<evidence type="ECO:0000259" key="2">
    <source>
        <dbReference type="PROSITE" id="PS51977"/>
    </source>
</evidence>
<dbReference type="InterPro" id="IPR047187">
    <property type="entry name" value="SF1_C_Upf1"/>
</dbReference>
<dbReference type="SUPFAM" id="SSF142921">
    <property type="entry name" value="WGR domain-like"/>
    <property type="match status" value="1"/>
</dbReference>
<accession>A0ABY9RHS5</accession>
<evidence type="ECO:0000313" key="3">
    <source>
        <dbReference type="EMBL" id="WMW80778.1"/>
    </source>
</evidence>
<dbReference type="Proteomes" id="UP001181355">
    <property type="component" value="Chromosome"/>
</dbReference>
<dbReference type="CDD" id="cd07996">
    <property type="entry name" value="WGR_MMR_like"/>
    <property type="match status" value="1"/>
</dbReference>
<feature type="compositionally biased region" description="Low complexity" evidence="1">
    <location>
        <begin position="1741"/>
        <end position="1754"/>
    </location>
</feature>
<keyword evidence="4" id="KW-1185">Reference proteome</keyword>
<dbReference type="InterPro" id="IPR045055">
    <property type="entry name" value="DNA2/NAM7-like"/>
</dbReference>
<dbReference type="CDD" id="cd18808">
    <property type="entry name" value="SF1_C_Upf1"/>
    <property type="match status" value="1"/>
</dbReference>
<evidence type="ECO:0000256" key="1">
    <source>
        <dbReference type="SAM" id="MobiDB-lite"/>
    </source>
</evidence>
<dbReference type="Gene3D" id="3.40.50.300">
    <property type="entry name" value="P-loop containing nucleotide triphosphate hydrolases"/>
    <property type="match status" value="3"/>
</dbReference>
<feature type="domain" description="WGR" evidence="2">
    <location>
        <begin position="1762"/>
        <end position="1839"/>
    </location>
</feature>
<proteinExistence type="predicted"/>
<sequence length="1839" mass="207379">MSSNVTVGLENTARAGLKPSATLQELLEAQAGAPLLNDDVVLLAVPLFEQLAALHEAGKVGQLDAGGIVVAAHGGLALKASAGLEPSMSLERIHRIQPRMHSHLNIIGEVRRSTTDFGVSEESLEVQDDVHAPITRPVYLPGPLSWEQCLGHHDESTDIFMLGLVLASVSCGLDFSDLDDVRRFATSRANLFLLNSSLHPVIAQLIVEMTELNRHERATDLRALSKRLRHWREQNNEGTVQSALAGLQGAQNRRGAVLTHLRDRLFDLSKRNRLLYYKPTTATVNLTIASVPLVLQVERIKIEDLCTWNHKFSSEVLSGKSLSLQNYLRFEDQVYLPASLDHLIADVKRDQNEYGFSNLRLVMAFLRWHNLKENPDERITSPLLWLPAELSKRKGVRDHYQLQCSSTEAEFNPVLRHQLNQLYGIQLPERIDLDKISIEEIHADIERQIQLTEKSIALRLIQKPSIRLVHQKAQQRLAQFRRTRPRRLQKTEAGAALPAFSYAKEDYRPLGRALFEQWVRAKPLPQRFDAGAPPVPTTSHMVPALAEERMGYTLDEQEGHRYAWDFDLTQVSLANFNYRKMSLVRDYAQLLETPANNPAFDRVFSIQPREYDQEEVEALAFDQQWNVASSDATQNAAISLARDARSFIVQGPPGTGKSQTITNLIADYLGRGKRVLFVCEKRAALDVVFYRLKQSGLDRLCSLIHDSQGDKKAFIADLKSCYETWMNEEDRHPELRTQRQILVNELQAYHDLLADFEEVMGQVDADLGMSARALLRRMVSLPQPAEITLAQREALPSLAAWDAHAELIERIHRAMREHFGLDSLAAHPFSQLCANAVADENAYARLETMCEKVEQLLDQIEPTIAALTAIFDEDAGLSHLIQIARHCDHLFATKLANHLDVLEIGSASHRAFQEKWKRFSQEQVRLQQLESDNQHWRDRLSPMDTESALGLARRVETSLLRWLQPAWWKLRQVLQQRYDFSQHAMPPSYVSVLEKLQAEHQQREHLQKLQQAEAEHFGVADIDGFLRAVQSAEAACINDAAFLELLKRLRKQGQPDVMASQGARLLPLLETLQQACQTSEQHVDVMRLSSIGELHRDLRESLEELPELLPILRSVHQIDPASAVLICEINQAPSGLTSLVLSQAWARLQRANPALAKFNGACLAQAVEQLSKRQNEFLRCNAEMILAHSHAKFLDHVRTSSLSATQLDQAGKALKKIYSTGRRELEHEFAKSMRYRSIRDLADQETGLVIRDLKPVWLMSPLSVSDTLPLEHDLFDVVIFDEASQIPTEEAVPALSRAQQIIVVGDEMQLPPTKFFGTTADEEDELIVEEDGEQYAISLDSESLLNQAARNLSATMLAWHYRSRHEALIGFSNAAFYDGRLVTVPERMLRSETEQTFVCTAQIEQAQTGVDYLLSRPISFHKLQDGVYVERRNEPEARYIALLVRELLENETGKSIGIVAFSEAQQSAIEAALTSLAEDDADFAIRLENEYVRTDDDQFNGLFVKNLENVQGDERDIIILSICYAPGRDGKMLMNFGPINQRGGEKRLNVIFSRARYRMAVVSTIEAEAITNVHNDGALALRNFLQFAKASSLGQTRQAQSILGSLTQGARRSFAHEVPLDLIRDEIGAALRERGYAVDLHVGSSQFRCDIAVKDHEAGGYVLGILLDSPHRQVHNVVERYVFQPQILRQFGWQVLDLPSKDWLHDRQNVLHRIECVLTKQEDPALFVELGPLVTIKSLPPSQEQSEAPAAAPQDLASSGSDADVQSSEQRYLRFEQGSSNKFWQACLKGCELQISYGRIGTKGQQLTKQFDTPERTRKEMEKLVAEKLRKGYVDGAPN</sequence>
<dbReference type="Pfam" id="PF13086">
    <property type="entry name" value="AAA_11"/>
    <property type="match status" value="2"/>
</dbReference>
<feature type="region of interest" description="Disordered" evidence="1">
    <location>
        <begin position="1741"/>
        <end position="1763"/>
    </location>
</feature>
<dbReference type="InterPro" id="IPR041679">
    <property type="entry name" value="DNA2/NAM7-like_C"/>
</dbReference>
<name>A0ABY9RHS5_9BURK</name>
<dbReference type="InterPro" id="IPR025103">
    <property type="entry name" value="DUF4011"/>
</dbReference>
<dbReference type="Gene3D" id="2.20.140.10">
    <property type="entry name" value="WGR domain"/>
    <property type="match status" value="1"/>
</dbReference>
<dbReference type="Pfam" id="PF05406">
    <property type="entry name" value="WGR"/>
    <property type="match status" value="1"/>
</dbReference>
<dbReference type="Pfam" id="PF13195">
    <property type="entry name" value="DUF4011"/>
    <property type="match status" value="1"/>
</dbReference>
<gene>
    <name evidence="3" type="ORF">RF679_00520</name>
</gene>
<dbReference type="InterPro" id="IPR027417">
    <property type="entry name" value="P-loop_NTPase"/>
</dbReference>
<reference evidence="3" key="1">
    <citation type="submission" date="2023-09" db="EMBL/GenBank/DDBJ databases">
        <title>Undibacterium sp. 20NA77.5 isolated from freshwater.</title>
        <authorList>
            <person name="Le V."/>
            <person name="Ko S.-R."/>
            <person name="Ahn C.-Y."/>
            <person name="Oh H.-M."/>
        </authorList>
    </citation>
    <scope>NUCLEOTIDE SEQUENCE</scope>
    <source>
        <strain evidence="3">20NA77.5</strain>
    </source>
</reference>
<dbReference type="PANTHER" id="PTHR10887">
    <property type="entry name" value="DNA2/NAM7 HELICASE FAMILY"/>
    <property type="match status" value="1"/>
</dbReference>
<dbReference type="InterPro" id="IPR036930">
    <property type="entry name" value="WGR_dom_sf"/>
</dbReference>
<dbReference type="InterPro" id="IPR008893">
    <property type="entry name" value="WGR_domain"/>
</dbReference>
<protein>
    <submittedName>
        <fullName evidence="3">AAA domain-containing protein</fullName>
    </submittedName>
</protein>
<dbReference type="Gene3D" id="1.10.510.10">
    <property type="entry name" value="Transferase(Phosphotransferase) domain 1"/>
    <property type="match status" value="1"/>
</dbReference>
<dbReference type="Pfam" id="PF18741">
    <property type="entry name" value="MTES_1575"/>
    <property type="match status" value="1"/>
</dbReference>
<dbReference type="SUPFAM" id="SSF52540">
    <property type="entry name" value="P-loop containing nucleoside triphosphate hydrolases"/>
    <property type="match status" value="1"/>
</dbReference>
<dbReference type="InterPro" id="IPR049809">
    <property type="entry name" value="YehF/YfeS-like_WGR"/>
</dbReference>
<dbReference type="PROSITE" id="PS51977">
    <property type="entry name" value="WGR"/>
    <property type="match status" value="1"/>
</dbReference>